<gene>
    <name evidence="8" type="ORF">SAMN04489806_3004</name>
</gene>
<dbReference type="InterPro" id="IPR001179">
    <property type="entry name" value="PPIase_FKBP_dom"/>
</dbReference>
<dbReference type="OrthoDB" id="25996at2"/>
<sequence length="296" mass="30327">MRTAPALLVSAALVTLTLSGCSSAPSDCLTPGDATEQVSVSGDLGSTPTVSFPTPLYAQKTQAQADIVGDGERLEGGEPVVIDWSIYDGRTGKLIEASPYDGSLGPVSSSQMLPGMARALECQTVGSRVVAAVAADDALGPAGGRPDLGVNKDDTLIIVLDIERAYLAKANGADVPVVEPGFPSVVTAPDGTPGLTIPKSDAPTTAKFTTLKRGDGATVTKSSTVIAHMLQASWNSRTVSQSTWSDGTPRQFAMDSVPDEVKKALIGSTVGSQLLVLVPSDNGDATIYVIDVLGVD</sequence>
<dbReference type="Proteomes" id="UP000199183">
    <property type="component" value="Unassembled WGS sequence"/>
</dbReference>
<dbReference type="EC" id="5.2.1.8" evidence="2 5"/>
<dbReference type="AlphaFoldDB" id="A0A1H4R545"/>
<dbReference type="SUPFAM" id="SSF54534">
    <property type="entry name" value="FKBP-like"/>
    <property type="match status" value="2"/>
</dbReference>
<evidence type="ECO:0000256" key="4">
    <source>
        <dbReference type="ARBA" id="ARBA00023235"/>
    </source>
</evidence>
<dbReference type="PROSITE" id="PS51257">
    <property type="entry name" value="PROKAR_LIPOPROTEIN"/>
    <property type="match status" value="1"/>
</dbReference>
<dbReference type="PROSITE" id="PS50059">
    <property type="entry name" value="FKBP_PPIASE"/>
    <property type="match status" value="1"/>
</dbReference>
<dbReference type="RefSeq" id="WP_143034067.1">
    <property type="nucleotide sequence ID" value="NZ_FNRY01000001.1"/>
</dbReference>
<protein>
    <recommendedName>
        <fullName evidence="2 5">peptidylprolyl isomerase</fullName>
        <ecNumber evidence="2 5">5.2.1.8</ecNumber>
    </recommendedName>
</protein>
<evidence type="ECO:0000259" key="7">
    <source>
        <dbReference type="PROSITE" id="PS50059"/>
    </source>
</evidence>
<feature type="chain" id="PRO_5011622103" description="peptidylprolyl isomerase" evidence="6">
    <location>
        <begin position="25"/>
        <end position="296"/>
    </location>
</feature>
<keyword evidence="4 5" id="KW-0413">Isomerase</keyword>
<keyword evidence="9" id="KW-1185">Reference proteome</keyword>
<feature type="signal peptide" evidence="6">
    <location>
        <begin position="1"/>
        <end position="24"/>
    </location>
</feature>
<evidence type="ECO:0000256" key="5">
    <source>
        <dbReference type="PROSITE-ProRule" id="PRU00277"/>
    </source>
</evidence>
<name>A0A1H4R545_9MICO</name>
<evidence type="ECO:0000256" key="6">
    <source>
        <dbReference type="SAM" id="SignalP"/>
    </source>
</evidence>
<accession>A0A1H4R545</accession>
<evidence type="ECO:0000313" key="9">
    <source>
        <dbReference type="Proteomes" id="UP000199183"/>
    </source>
</evidence>
<dbReference type="GO" id="GO:0003755">
    <property type="term" value="F:peptidyl-prolyl cis-trans isomerase activity"/>
    <property type="evidence" value="ECO:0007669"/>
    <property type="project" value="UniProtKB-KW"/>
</dbReference>
<proteinExistence type="predicted"/>
<evidence type="ECO:0000313" key="8">
    <source>
        <dbReference type="EMBL" id="SEC26854.1"/>
    </source>
</evidence>
<keyword evidence="3 5" id="KW-0697">Rotamase</keyword>
<dbReference type="STRING" id="640635.SAMN04489806_3004"/>
<dbReference type="EMBL" id="FNRY01000001">
    <property type="protein sequence ID" value="SEC26854.1"/>
    <property type="molecule type" value="Genomic_DNA"/>
</dbReference>
<evidence type="ECO:0000256" key="2">
    <source>
        <dbReference type="ARBA" id="ARBA00013194"/>
    </source>
</evidence>
<keyword evidence="6" id="KW-0732">Signal</keyword>
<organism evidence="8 9">
    <name type="scientific">Paramicrobacterium humi</name>
    <dbReference type="NCBI Taxonomy" id="640635"/>
    <lineage>
        <taxon>Bacteria</taxon>
        <taxon>Bacillati</taxon>
        <taxon>Actinomycetota</taxon>
        <taxon>Actinomycetes</taxon>
        <taxon>Micrococcales</taxon>
        <taxon>Microbacteriaceae</taxon>
        <taxon>Paramicrobacterium</taxon>
    </lineage>
</organism>
<evidence type="ECO:0000256" key="3">
    <source>
        <dbReference type="ARBA" id="ARBA00023110"/>
    </source>
</evidence>
<reference evidence="8 9" key="1">
    <citation type="submission" date="2016-10" db="EMBL/GenBank/DDBJ databases">
        <authorList>
            <person name="de Groot N.N."/>
        </authorList>
    </citation>
    <scope>NUCLEOTIDE SEQUENCE [LARGE SCALE GENOMIC DNA]</scope>
    <source>
        <strain evidence="8 9">DSM 21799</strain>
    </source>
</reference>
<feature type="domain" description="PPIase FKBP-type" evidence="7">
    <location>
        <begin position="77"/>
        <end position="166"/>
    </location>
</feature>
<comment type="catalytic activity">
    <reaction evidence="1 5">
        <text>[protein]-peptidylproline (omega=180) = [protein]-peptidylproline (omega=0)</text>
        <dbReference type="Rhea" id="RHEA:16237"/>
        <dbReference type="Rhea" id="RHEA-COMP:10747"/>
        <dbReference type="Rhea" id="RHEA-COMP:10748"/>
        <dbReference type="ChEBI" id="CHEBI:83833"/>
        <dbReference type="ChEBI" id="CHEBI:83834"/>
        <dbReference type="EC" id="5.2.1.8"/>
    </reaction>
</comment>
<dbReference type="Gene3D" id="3.10.50.40">
    <property type="match status" value="1"/>
</dbReference>
<evidence type="ECO:0000256" key="1">
    <source>
        <dbReference type="ARBA" id="ARBA00000971"/>
    </source>
</evidence>
<dbReference type="InterPro" id="IPR046357">
    <property type="entry name" value="PPIase_dom_sf"/>
</dbReference>